<feature type="domain" description="NADP-dependent oxidoreductase" evidence="12">
    <location>
        <begin position="39"/>
        <end position="281"/>
    </location>
</feature>
<dbReference type="AlphaFoldDB" id="A0AAX4HDM5"/>
<evidence type="ECO:0000256" key="6">
    <source>
        <dbReference type="ARBA" id="ARBA00066965"/>
    </source>
</evidence>
<dbReference type="GO" id="GO:0016652">
    <property type="term" value="F:oxidoreductase activity, acting on NAD(P)H as acceptor"/>
    <property type="evidence" value="ECO:0007669"/>
    <property type="project" value="InterPro"/>
</dbReference>
<dbReference type="RefSeq" id="XP_062879026.1">
    <property type="nucleotide sequence ID" value="XM_063022956.1"/>
</dbReference>
<name>A0AAX4HDM5_9ASCO</name>
<keyword evidence="14" id="KW-1185">Reference proteome</keyword>
<accession>A0AAX4HDM5</accession>
<evidence type="ECO:0000256" key="4">
    <source>
        <dbReference type="ARBA" id="ARBA00050878"/>
    </source>
</evidence>
<evidence type="ECO:0000256" key="2">
    <source>
        <dbReference type="ARBA" id="ARBA00022857"/>
    </source>
</evidence>
<evidence type="ECO:0000256" key="7">
    <source>
        <dbReference type="ARBA" id="ARBA00079693"/>
    </source>
</evidence>
<dbReference type="InterPro" id="IPR020471">
    <property type="entry name" value="AKR"/>
</dbReference>
<dbReference type="GO" id="GO:0047011">
    <property type="term" value="F:2-dehydropantolactone reductase (A-specific) activity"/>
    <property type="evidence" value="ECO:0007669"/>
    <property type="project" value="UniProtKB-ARBA"/>
</dbReference>
<evidence type="ECO:0000256" key="1">
    <source>
        <dbReference type="ARBA" id="ARBA00007905"/>
    </source>
</evidence>
<keyword evidence="3" id="KW-0560">Oxidoreductase</keyword>
<evidence type="ECO:0000256" key="8">
    <source>
        <dbReference type="ARBA" id="ARBA00081322"/>
    </source>
</evidence>
<dbReference type="GeneID" id="88175067"/>
<proteinExistence type="inferred from homology"/>
<dbReference type="CDD" id="cd19120">
    <property type="entry name" value="AKR_AKR3C2-3"/>
    <property type="match status" value="1"/>
</dbReference>
<dbReference type="InterPro" id="IPR044494">
    <property type="entry name" value="AKR3C2/3"/>
</dbReference>
<dbReference type="FunFam" id="3.20.20.100:FF:000002">
    <property type="entry name" value="2,5-diketo-D-gluconic acid reductase A"/>
    <property type="match status" value="1"/>
</dbReference>
<dbReference type="PANTHER" id="PTHR43827:SF3">
    <property type="entry name" value="NADP-DEPENDENT OXIDOREDUCTASE DOMAIN-CONTAINING PROTEIN"/>
    <property type="match status" value="1"/>
</dbReference>
<dbReference type="PROSITE" id="PS00062">
    <property type="entry name" value="ALDOKETO_REDUCTASE_2"/>
    <property type="match status" value="1"/>
</dbReference>
<evidence type="ECO:0000256" key="9">
    <source>
        <dbReference type="PIRSR" id="PIRSR000097-1"/>
    </source>
</evidence>
<dbReference type="EC" id="1.1.1.358" evidence="6"/>
<dbReference type="GO" id="GO:0042180">
    <property type="term" value="P:ketone metabolic process"/>
    <property type="evidence" value="ECO:0007669"/>
    <property type="project" value="UniProtKB-ARBA"/>
</dbReference>
<evidence type="ECO:0000259" key="12">
    <source>
        <dbReference type="Pfam" id="PF00248"/>
    </source>
</evidence>
<dbReference type="PRINTS" id="PR00069">
    <property type="entry name" value="ALDKETRDTASE"/>
</dbReference>
<reference evidence="13 14" key="1">
    <citation type="submission" date="2023-10" db="EMBL/GenBank/DDBJ databases">
        <title>Draft Genome Sequence of Candida saopaulonensis from a very Premature Infant with Sepsis.</title>
        <authorList>
            <person name="Ning Y."/>
            <person name="Dai R."/>
            <person name="Xiao M."/>
            <person name="Xu Y."/>
            <person name="Yan Q."/>
            <person name="Zhang L."/>
        </authorList>
    </citation>
    <scope>NUCLEOTIDE SEQUENCE [LARGE SCALE GENOMIC DNA]</scope>
    <source>
        <strain evidence="13 14">19XY460</strain>
    </source>
</reference>
<feature type="active site" description="Proton donor" evidence="9">
    <location>
        <position position="60"/>
    </location>
</feature>
<evidence type="ECO:0000256" key="5">
    <source>
        <dbReference type="ARBA" id="ARBA00051098"/>
    </source>
</evidence>
<evidence type="ECO:0000313" key="14">
    <source>
        <dbReference type="Proteomes" id="UP001338582"/>
    </source>
</evidence>
<gene>
    <name evidence="13" type="ORF">PUMCH_004004</name>
</gene>
<dbReference type="InterPro" id="IPR023210">
    <property type="entry name" value="NADP_OxRdtase_dom"/>
</dbReference>
<organism evidence="13 14">
    <name type="scientific">Australozyma saopauloensis</name>
    <dbReference type="NCBI Taxonomy" id="291208"/>
    <lineage>
        <taxon>Eukaryota</taxon>
        <taxon>Fungi</taxon>
        <taxon>Dikarya</taxon>
        <taxon>Ascomycota</taxon>
        <taxon>Saccharomycotina</taxon>
        <taxon>Pichiomycetes</taxon>
        <taxon>Metschnikowiaceae</taxon>
        <taxon>Australozyma</taxon>
    </lineage>
</organism>
<keyword evidence="2" id="KW-0521">NADP</keyword>
<dbReference type="EMBL" id="CP138898">
    <property type="protein sequence ID" value="WPK26645.1"/>
    <property type="molecule type" value="Genomic_DNA"/>
</dbReference>
<evidence type="ECO:0000256" key="3">
    <source>
        <dbReference type="ARBA" id="ARBA00023002"/>
    </source>
</evidence>
<protein>
    <recommendedName>
        <fullName evidence="7">2-dehydropantolactone reductase</fullName>
        <ecNumber evidence="6">1.1.1.358</ecNumber>
    </recommendedName>
    <alternativeName>
        <fullName evidence="7">2-dehydropantolactone reductase</fullName>
    </alternativeName>
    <alternativeName>
        <fullName evidence="8">Ketopantoyl-lactone reductase</fullName>
    </alternativeName>
</protein>
<evidence type="ECO:0000313" key="13">
    <source>
        <dbReference type="EMBL" id="WPK26645.1"/>
    </source>
</evidence>
<evidence type="ECO:0000256" key="10">
    <source>
        <dbReference type="PIRSR" id="PIRSR000097-2"/>
    </source>
</evidence>
<feature type="binding site" evidence="10">
    <location>
        <position position="120"/>
    </location>
    <ligand>
        <name>substrate</name>
    </ligand>
</feature>
<dbReference type="Gene3D" id="3.20.20.100">
    <property type="entry name" value="NADP-dependent oxidoreductase domain"/>
    <property type="match status" value="1"/>
</dbReference>
<dbReference type="InterPro" id="IPR036812">
    <property type="entry name" value="NAD(P)_OxRdtase_dom_sf"/>
</dbReference>
<dbReference type="KEGG" id="asau:88175067"/>
<comment type="similarity">
    <text evidence="1">Belongs to the aldo/keto reductase family.</text>
</comment>
<dbReference type="PANTHER" id="PTHR43827">
    <property type="entry name" value="2,5-DIKETO-D-GLUCONIC ACID REDUCTASE"/>
    <property type="match status" value="1"/>
</dbReference>
<comment type="catalytic activity">
    <reaction evidence="5">
        <text>isatin + NADPH + H(+) = 3-hydroxyindolin-2-one + NADP(+)</text>
        <dbReference type="Rhea" id="RHEA:68608"/>
        <dbReference type="ChEBI" id="CHEBI:15378"/>
        <dbReference type="ChEBI" id="CHEBI:27539"/>
        <dbReference type="ChEBI" id="CHEBI:28536"/>
        <dbReference type="ChEBI" id="CHEBI:57783"/>
        <dbReference type="ChEBI" id="CHEBI:58349"/>
    </reaction>
</comment>
<sequence>MSLQGNVFKLANGTTIPAVAYGAGTKWFKFGNPEISEPLIQSLKFAVNNGFTHVDGAMIYGTDREVGAALSTVDKSKIFHTNKYMGNFGTNKLPYENPLVSLRSQLKDLKMDQVDLYLLHHPFFTKENNGYELKDAWKFMEQIVDEGLAKSIGLSNFSVEDIKTVLESARIKPVVNQIEFNAYLQNQTPGIVKFCQDNDILVSAYCPLAPILLEERGELNDYLDKLAEKNSKTPGQVLLRWVLQRGVLPVTTSSNEERIVQLNNLFDFELTAEEVQQINDLGNKHTTLRKYWNEEYDQYN</sequence>
<evidence type="ECO:0000256" key="11">
    <source>
        <dbReference type="PIRSR" id="PIRSR000097-3"/>
    </source>
</evidence>
<dbReference type="SUPFAM" id="SSF51430">
    <property type="entry name" value="NAD(P)-linked oxidoreductase"/>
    <property type="match status" value="1"/>
</dbReference>
<dbReference type="Proteomes" id="UP001338582">
    <property type="component" value="Chromosome 5"/>
</dbReference>
<comment type="catalytic activity">
    <reaction evidence="4">
        <text>(R)-pantolactone + NADP(+) = 2-dehydropantolactone + NADPH + H(+)</text>
        <dbReference type="Rhea" id="RHEA:18981"/>
        <dbReference type="ChEBI" id="CHEBI:15378"/>
        <dbReference type="ChEBI" id="CHEBI:16719"/>
        <dbReference type="ChEBI" id="CHEBI:18395"/>
        <dbReference type="ChEBI" id="CHEBI:57783"/>
        <dbReference type="ChEBI" id="CHEBI:58349"/>
        <dbReference type="EC" id="1.1.1.358"/>
    </reaction>
</comment>
<dbReference type="PIRSF" id="PIRSF000097">
    <property type="entry name" value="AKR"/>
    <property type="match status" value="1"/>
</dbReference>
<dbReference type="Pfam" id="PF00248">
    <property type="entry name" value="Aldo_ket_red"/>
    <property type="match status" value="1"/>
</dbReference>
<feature type="site" description="Lowers pKa of active site Tyr" evidence="11">
    <location>
        <position position="83"/>
    </location>
</feature>
<dbReference type="InterPro" id="IPR018170">
    <property type="entry name" value="Aldo/ket_reductase_CS"/>
</dbReference>